<evidence type="ECO:0000313" key="4">
    <source>
        <dbReference type="Proteomes" id="UP001107558"/>
    </source>
</evidence>
<evidence type="ECO:0000256" key="1">
    <source>
        <dbReference type="SAM" id="MobiDB-lite"/>
    </source>
</evidence>
<evidence type="ECO:0000259" key="2">
    <source>
        <dbReference type="PROSITE" id="PS00028"/>
    </source>
</evidence>
<reference evidence="3" key="1">
    <citation type="submission" date="2021-03" db="EMBL/GenBank/DDBJ databases">
        <title>Chromosome level genome of the anhydrobiotic midge Polypedilum vanderplanki.</title>
        <authorList>
            <person name="Yoshida Y."/>
            <person name="Kikawada T."/>
            <person name="Gusev O."/>
        </authorList>
    </citation>
    <scope>NUCLEOTIDE SEQUENCE</scope>
    <source>
        <strain evidence="3">NIAS01</strain>
        <tissue evidence="3">Whole body or cell culture</tissue>
    </source>
</reference>
<dbReference type="EMBL" id="JADBJN010000003">
    <property type="protein sequence ID" value="KAG5670685.1"/>
    <property type="molecule type" value="Genomic_DNA"/>
</dbReference>
<comment type="caution">
    <text evidence="3">The sequence shown here is derived from an EMBL/GenBank/DDBJ whole genome shotgun (WGS) entry which is preliminary data.</text>
</comment>
<dbReference type="OrthoDB" id="10547453at2759"/>
<dbReference type="SMART" id="SM00355">
    <property type="entry name" value="ZnF_C2H2"/>
    <property type="match status" value="2"/>
</dbReference>
<organism evidence="3 4">
    <name type="scientific">Polypedilum vanderplanki</name>
    <name type="common">Sleeping chironomid midge</name>
    <dbReference type="NCBI Taxonomy" id="319348"/>
    <lineage>
        <taxon>Eukaryota</taxon>
        <taxon>Metazoa</taxon>
        <taxon>Ecdysozoa</taxon>
        <taxon>Arthropoda</taxon>
        <taxon>Hexapoda</taxon>
        <taxon>Insecta</taxon>
        <taxon>Pterygota</taxon>
        <taxon>Neoptera</taxon>
        <taxon>Endopterygota</taxon>
        <taxon>Diptera</taxon>
        <taxon>Nematocera</taxon>
        <taxon>Chironomoidea</taxon>
        <taxon>Chironomidae</taxon>
        <taxon>Chironominae</taxon>
        <taxon>Polypedilum</taxon>
        <taxon>Polypedilum</taxon>
    </lineage>
</organism>
<dbReference type="AlphaFoldDB" id="A0A9J6BLQ1"/>
<name>A0A9J6BLQ1_POLVA</name>
<accession>A0A9J6BLQ1</accession>
<dbReference type="PROSITE" id="PS00028">
    <property type="entry name" value="ZINC_FINGER_C2H2_1"/>
    <property type="match status" value="1"/>
</dbReference>
<protein>
    <recommendedName>
        <fullName evidence="2">C2H2-type domain-containing protein</fullName>
    </recommendedName>
</protein>
<proteinExistence type="predicted"/>
<dbReference type="Gene3D" id="3.30.160.60">
    <property type="entry name" value="Classic Zinc Finger"/>
    <property type="match status" value="1"/>
</dbReference>
<feature type="domain" description="C2H2-type" evidence="2">
    <location>
        <begin position="293"/>
        <end position="314"/>
    </location>
</feature>
<gene>
    <name evidence="3" type="ORF">PVAND_000932</name>
</gene>
<evidence type="ECO:0000313" key="3">
    <source>
        <dbReference type="EMBL" id="KAG5670685.1"/>
    </source>
</evidence>
<sequence length="390" mass="45037">MDNKCGFCLVKLKKNEGINVKELVIDTHPRIVKFTDVLFDLFHCEIDVTKLCSECMDSINKQYLFKEKLKKVIKMPKHIEIIRKVQNFLSKSEENVSVVTHMDILHIVPSSRNSLMQSIQYFHPEVQLIKDNKIIHKPTAASIKFDSTLNNSTAKTSKVSNSSINATRAVSFYYGNEDTNDTVATAEDDQDYGKKNKSKRKKKSSPKKKSSKKQKTSNGPQFVKDEQHSHEYLPKFEFIDYASNNVESDERSNDNNNNLLYSTGLIRTLNYEQKQWLNEKIKITKCNGNKYICSICSKVIISYHGISYHYIHRHYLKNLPKSKIWVAQKVQEGTKIIKNENGIDKTIFQCTECSKIYKSQPGLRYHLTQYIKNDANDDEFCVVDESGDES</sequence>
<dbReference type="InterPro" id="IPR013087">
    <property type="entry name" value="Znf_C2H2_type"/>
</dbReference>
<feature type="region of interest" description="Disordered" evidence="1">
    <location>
        <begin position="185"/>
        <end position="226"/>
    </location>
</feature>
<keyword evidence="4" id="KW-1185">Reference proteome</keyword>
<dbReference type="Proteomes" id="UP001107558">
    <property type="component" value="Chromosome 3"/>
</dbReference>
<feature type="compositionally biased region" description="Basic residues" evidence="1">
    <location>
        <begin position="195"/>
        <end position="215"/>
    </location>
</feature>